<reference evidence="2" key="1">
    <citation type="journal article" date="2020" name="Nature">
        <title>Giant virus diversity and host interactions through global metagenomics.</title>
        <authorList>
            <person name="Schulz F."/>
            <person name="Roux S."/>
            <person name="Paez-Espino D."/>
            <person name="Jungbluth S."/>
            <person name="Walsh D.A."/>
            <person name="Denef V.J."/>
            <person name="McMahon K.D."/>
            <person name="Konstantinidis K.T."/>
            <person name="Eloe-Fadrosh E.A."/>
            <person name="Kyrpides N.C."/>
            <person name="Woyke T."/>
        </authorList>
    </citation>
    <scope>NUCLEOTIDE SEQUENCE</scope>
    <source>
        <strain evidence="2">GVMAG-S-ERX556126-94</strain>
    </source>
</reference>
<organism evidence="2">
    <name type="scientific">viral metagenome</name>
    <dbReference type="NCBI Taxonomy" id="1070528"/>
    <lineage>
        <taxon>unclassified sequences</taxon>
        <taxon>metagenomes</taxon>
        <taxon>organismal metagenomes</taxon>
    </lineage>
</organism>
<proteinExistence type="predicted"/>
<feature type="compositionally biased region" description="Acidic residues" evidence="1">
    <location>
        <begin position="10"/>
        <end position="25"/>
    </location>
</feature>
<accession>A0A6C0FLD4</accession>
<name>A0A6C0FLD4_9ZZZZ</name>
<evidence type="ECO:0000256" key="1">
    <source>
        <dbReference type="SAM" id="MobiDB-lite"/>
    </source>
</evidence>
<sequence length="325" mass="37279">MDNTIIPYTDVEESSDESLDDSDENDEYSHILSNNIGIHYNKFVKDGNFINMEDHHTYESIRNKYFTPEITKIRLMIESKNIAYVSGQERNTSNYTVRFENNQVNSSSGYGNFNNVIGFRLIKANIFNSLYTVNENNKNLKIGTTTVTLEVGSYTFNELGNHLQTRLNAELFPSVFTVVSNTVTYKYEITISSGTFTLNWDDADGYAYRLFGFNNTTYSASSTHTSDNVVQQSTQFVDLVIPDIPYIACKRNSIGKHLIDRIPLDCPQGSIMYYSTDINLENYFTPINLNSLNIQLYEDTTNLPYECQNNDNSFEFELTILNRHV</sequence>
<dbReference type="EMBL" id="MN738839">
    <property type="protein sequence ID" value="QHT39245.1"/>
    <property type="molecule type" value="Genomic_DNA"/>
</dbReference>
<protein>
    <submittedName>
        <fullName evidence="2">Uncharacterized protein</fullName>
    </submittedName>
</protein>
<dbReference type="AlphaFoldDB" id="A0A6C0FLD4"/>
<feature type="region of interest" description="Disordered" evidence="1">
    <location>
        <begin position="1"/>
        <end position="25"/>
    </location>
</feature>
<evidence type="ECO:0000313" key="2">
    <source>
        <dbReference type="EMBL" id="QHT39245.1"/>
    </source>
</evidence>